<dbReference type="InterPro" id="IPR010642">
    <property type="entry name" value="Invasion_prot_B"/>
</dbReference>
<evidence type="ECO:0000256" key="2">
    <source>
        <dbReference type="SAM" id="SignalP"/>
    </source>
</evidence>
<dbReference type="InterPro" id="IPR038696">
    <property type="entry name" value="IalB_sf"/>
</dbReference>
<dbReference type="Gene3D" id="2.60.40.1880">
    <property type="entry name" value="Invasion associated locus B (IalB) protein"/>
    <property type="match status" value="1"/>
</dbReference>
<evidence type="ECO:0000256" key="1">
    <source>
        <dbReference type="SAM" id="MobiDB-lite"/>
    </source>
</evidence>
<evidence type="ECO:0000313" key="3">
    <source>
        <dbReference type="EMBL" id="NKC04318.1"/>
    </source>
</evidence>
<gene>
    <name evidence="3" type="ORF">HED55_16995</name>
</gene>
<protein>
    <submittedName>
        <fullName evidence="3">Invasion associated locus B family protein</fullName>
    </submittedName>
</protein>
<keyword evidence="2" id="KW-0732">Signal</keyword>
<dbReference type="Proteomes" id="UP000704467">
    <property type="component" value="Unassembled WGS sequence"/>
</dbReference>
<accession>A0ABX1DMY2</accession>
<feature type="region of interest" description="Disordered" evidence="1">
    <location>
        <begin position="175"/>
        <end position="209"/>
    </location>
</feature>
<dbReference type="RefSeq" id="WP_138783774.1">
    <property type="nucleotide sequence ID" value="NZ_JBHEEQ010000004.1"/>
</dbReference>
<reference evidence="3 4" key="1">
    <citation type="submission" date="2020-03" db="EMBL/GenBank/DDBJ databases">
        <title>Whole genome sequencing of clinical and environmental type strains of Ochrobactrum.</title>
        <authorList>
            <person name="Dharne M."/>
        </authorList>
    </citation>
    <scope>NUCLEOTIDE SEQUENCE [LARGE SCALE GENOMIC DNA]</scope>
    <source>
        <strain evidence="3 4">CIP 109452</strain>
    </source>
</reference>
<feature type="chain" id="PRO_5045775111" evidence="2">
    <location>
        <begin position="34"/>
        <end position="209"/>
    </location>
</feature>
<feature type="signal peptide" evidence="2">
    <location>
        <begin position="1"/>
        <end position="33"/>
    </location>
</feature>
<proteinExistence type="predicted"/>
<keyword evidence="4" id="KW-1185">Reference proteome</keyword>
<name>A0ABX1DMY2_9HYPH</name>
<comment type="caution">
    <text evidence="3">The sequence shown here is derived from an EMBL/GenBank/DDBJ whole genome shotgun (WGS) entry which is preliminary data.</text>
</comment>
<dbReference type="Pfam" id="PF06776">
    <property type="entry name" value="IalB"/>
    <property type="match status" value="1"/>
</dbReference>
<sequence>MSSTKTIAATASMAGAIAGAFALLASATMPASAQQPPQGWFKVCSKQEDNDICNTQNIVTADSGQLLTAVNLIEIKGKINRKIFQVTVPIGRLIPAGVGMQIDNNKAVKLEYGICFPDRCIAEAPLNDDLIKALQKGSKLTLTSVNYQNKPNPIPVALTGFSQALTGPALKQSELEDRQKELQDAVQKKQKDFEAKMKAEQDKAKGAAN</sequence>
<dbReference type="EMBL" id="JAAVLN010000002">
    <property type="protein sequence ID" value="NKC04318.1"/>
    <property type="molecule type" value="Genomic_DNA"/>
</dbReference>
<evidence type="ECO:0000313" key="4">
    <source>
        <dbReference type="Proteomes" id="UP000704467"/>
    </source>
</evidence>
<organism evidence="3 4">
    <name type="scientific">Brucella haematophila</name>
    <dbReference type="NCBI Taxonomy" id="419474"/>
    <lineage>
        <taxon>Bacteria</taxon>
        <taxon>Pseudomonadati</taxon>
        <taxon>Pseudomonadota</taxon>
        <taxon>Alphaproteobacteria</taxon>
        <taxon>Hyphomicrobiales</taxon>
        <taxon>Brucellaceae</taxon>
        <taxon>Brucella/Ochrobactrum group</taxon>
        <taxon>Brucella</taxon>
    </lineage>
</organism>